<dbReference type="Proteomes" id="UP000001258">
    <property type="component" value="Chromosome"/>
</dbReference>
<accession>Q9KA62</accession>
<reference evidence="4 5" key="1">
    <citation type="journal article" date="2000" name="Nucleic Acids Res.">
        <title>Complete genome sequence of the alkaliphilic bacterium Bacillus halodurans and genomic sequence comparison with Bacillus subtilis.</title>
        <authorList>
            <person name="Takami H."/>
            <person name="Nakasone K."/>
            <person name="Takaki Y."/>
            <person name="Maeno G."/>
            <person name="Sasaki R."/>
            <person name="Masui N."/>
            <person name="Fuji F."/>
            <person name="Hirama C."/>
            <person name="Nakamura Y."/>
            <person name="Ogasawara N."/>
            <person name="Kuhara S."/>
            <person name="Horikoshi K."/>
        </authorList>
    </citation>
    <scope>NUCLEOTIDE SEQUENCE [LARGE SCALE GENOMIC DNA]</scope>
    <source>
        <strain evidence="5">ATCC BAA-125 / DSM 18197 / FERM 7344 / JCM 9153 / C-125</strain>
    </source>
</reference>
<dbReference type="OrthoDB" id="1708317at2"/>
<evidence type="ECO:0000313" key="5">
    <source>
        <dbReference type="Proteomes" id="UP000001258"/>
    </source>
</evidence>
<proteinExistence type="predicted"/>
<keyword evidence="1" id="KW-0175">Coiled coil</keyword>
<evidence type="ECO:0000313" key="4">
    <source>
        <dbReference type="EMBL" id="BAB06147.1"/>
    </source>
</evidence>
<dbReference type="STRING" id="272558.gene:10728326"/>
<keyword evidence="3" id="KW-1133">Transmembrane helix</keyword>
<dbReference type="Pfam" id="PF19610">
    <property type="entry name" value="DUF6115"/>
    <property type="match status" value="1"/>
</dbReference>
<feature type="transmembrane region" description="Helical" evidence="3">
    <location>
        <begin position="6"/>
        <end position="23"/>
    </location>
</feature>
<organism evidence="4 5">
    <name type="scientific">Halalkalibacterium halodurans (strain ATCC BAA-125 / DSM 18197 / FERM 7344 / JCM 9153 / C-125)</name>
    <name type="common">Bacillus halodurans</name>
    <dbReference type="NCBI Taxonomy" id="272558"/>
    <lineage>
        <taxon>Bacteria</taxon>
        <taxon>Bacillati</taxon>
        <taxon>Bacillota</taxon>
        <taxon>Bacilli</taxon>
        <taxon>Bacillales</taxon>
        <taxon>Bacillaceae</taxon>
        <taxon>Halalkalibacterium (ex Joshi et al. 2022)</taxon>
    </lineage>
</organism>
<keyword evidence="3" id="KW-0472">Membrane</keyword>
<dbReference type="InterPro" id="IPR046118">
    <property type="entry name" value="DUF6115"/>
</dbReference>
<gene>
    <name evidence="4" type="ordered locus">BH2428</name>
</gene>
<name>Q9KA62_HALH5</name>
<feature type="coiled-coil region" evidence="1">
    <location>
        <begin position="28"/>
        <end position="59"/>
    </location>
</feature>
<keyword evidence="5" id="KW-1185">Reference proteome</keyword>
<dbReference type="KEGG" id="bha:BH2428"/>
<dbReference type="HOGENOM" id="CLU_116152_0_0_9"/>
<dbReference type="EMBL" id="BA000004">
    <property type="protein sequence ID" value="BAB06147.1"/>
    <property type="molecule type" value="Genomic_DNA"/>
</dbReference>
<sequence>MSTIAIISLILHGVTFLWIITLMQKLSLKETETDHKKTVKEIEDLLAAYTLEMKEENEKLLKQFEAMRKVPVAKEPEDASTLATPAKPMSEPEPEAVRESDPAPPEEQEESVPPWLDGSNDEAVIVETSDQSRVISLAKQGLSVEEIAKKLNMGKGEVELLLKFYG</sequence>
<evidence type="ECO:0000256" key="2">
    <source>
        <dbReference type="SAM" id="MobiDB-lite"/>
    </source>
</evidence>
<dbReference type="RefSeq" id="WP_010898581.1">
    <property type="nucleotide sequence ID" value="NC_002570.2"/>
</dbReference>
<keyword evidence="3" id="KW-0812">Transmembrane</keyword>
<dbReference type="PIR" id="D83953">
    <property type="entry name" value="D83953"/>
</dbReference>
<evidence type="ECO:0000256" key="3">
    <source>
        <dbReference type="SAM" id="Phobius"/>
    </source>
</evidence>
<dbReference type="AlphaFoldDB" id="Q9KA62"/>
<feature type="region of interest" description="Disordered" evidence="2">
    <location>
        <begin position="72"/>
        <end position="122"/>
    </location>
</feature>
<dbReference type="eggNOG" id="ENOG5032ZAF">
    <property type="taxonomic scope" value="Bacteria"/>
</dbReference>
<protein>
    <submittedName>
        <fullName evidence="4">BH2428 protein</fullName>
    </submittedName>
</protein>
<evidence type="ECO:0000256" key="1">
    <source>
        <dbReference type="SAM" id="Coils"/>
    </source>
</evidence>